<feature type="region of interest" description="Disordered" evidence="1">
    <location>
        <begin position="62"/>
        <end position="122"/>
    </location>
</feature>
<name>A0ABY6LG62_9ARAC</name>
<feature type="region of interest" description="Disordered" evidence="1">
    <location>
        <begin position="1"/>
        <end position="39"/>
    </location>
</feature>
<feature type="compositionally biased region" description="Basic and acidic residues" evidence="1">
    <location>
        <begin position="1"/>
        <end position="18"/>
    </location>
</feature>
<protein>
    <submittedName>
        <fullName evidence="2">Uncharacterized protein</fullName>
    </submittedName>
</protein>
<feature type="compositionally biased region" description="Basic and acidic residues" evidence="1">
    <location>
        <begin position="98"/>
        <end position="107"/>
    </location>
</feature>
<proteinExistence type="predicted"/>
<keyword evidence="3" id="KW-1185">Reference proteome</keyword>
<evidence type="ECO:0000313" key="3">
    <source>
        <dbReference type="Proteomes" id="UP001235939"/>
    </source>
</evidence>
<sequence length="145" mass="15505">MEPIAERSSADLHQKGGDDTSLAQGSWNPLRRGPAQDLHQKAENAIYALKFTHSMAGNMPILVPASSPEKAESVPERPSFVSQTGDEISPKNILQKKTSRENFENQKHAKSPAGIKHANSAAAPDVTAPITAAATSARTNLQELV</sequence>
<accession>A0ABY6LG62</accession>
<evidence type="ECO:0000313" key="2">
    <source>
        <dbReference type="EMBL" id="UYV80121.1"/>
    </source>
</evidence>
<dbReference type="Proteomes" id="UP001235939">
    <property type="component" value="Chromosome 18"/>
</dbReference>
<dbReference type="EMBL" id="CP092880">
    <property type="protein sequence ID" value="UYV80121.1"/>
    <property type="molecule type" value="Genomic_DNA"/>
</dbReference>
<evidence type="ECO:0000256" key="1">
    <source>
        <dbReference type="SAM" id="MobiDB-lite"/>
    </source>
</evidence>
<gene>
    <name evidence="2" type="ORF">LAZ67_18001762</name>
</gene>
<organism evidence="2 3">
    <name type="scientific">Cordylochernes scorpioides</name>
    <dbReference type="NCBI Taxonomy" id="51811"/>
    <lineage>
        <taxon>Eukaryota</taxon>
        <taxon>Metazoa</taxon>
        <taxon>Ecdysozoa</taxon>
        <taxon>Arthropoda</taxon>
        <taxon>Chelicerata</taxon>
        <taxon>Arachnida</taxon>
        <taxon>Pseudoscorpiones</taxon>
        <taxon>Cheliferoidea</taxon>
        <taxon>Chernetidae</taxon>
        <taxon>Cordylochernes</taxon>
    </lineage>
</organism>
<reference evidence="2 3" key="1">
    <citation type="submission" date="2022-01" db="EMBL/GenBank/DDBJ databases">
        <title>A chromosomal length assembly of Cordylochernes scorpioides.</title>
        <authorList>
            <person name="Zeh D."/>
            <person name="Zeh J."/>
        </authorList>
    </citation>
    <scope>NUCLEOTIDE SEQUENCE [LARGE SCALE GENOMIC DNA]</scope>
    <source>
        <strain evidence="2">IN4F17</strain>
        <tissue evidence="2">Whole Body</tissue>
    </source>
</reference>